<keyword evidence="6" id="KW-1185">Reference proteome</keyword>
<dbReference type="Pfam" id="PF04607">
    <property type="entry name" value="RelA_SpoT"/>
    <property type="match status" value="1"/>
</dbReference>
<dbReference type="GO" id="GO:0015969">
    <property type="term" value="P:guanosine tetraphosphate metabolic process"/>
    <property type="evidence" value="ECO:0007669"/>
    <property type="project" value="InterPro"/>
</dbReference>
<protein>
    <recommendedName>
        <fullName evidence="7">RelA/SpoT domain-containing protein</fullName>
    </recommendedName>
</protein>
<evidence type="ECO:0000259" key="2">
    <source>
        <dbReference type="Pfam" id="PF04607"/>
    </source>
</evidence>
<evidence type="ECO:0000259" key="4">
    <source>
        <dbReference type="Pfam" id="PF25547"/>
    </source>
</evidence>
<gene>
    <name evidence="5" type="ORF">GA0070622_5746</name>
</gene>
<evidence type="ECO:0000256" key="1">
    <source>
        <dbReference type="SAM" id="MobiDB-lite"/>
    </source>
</evidence>
<feature type="compositionally biased region" description="Polar residues" evidence="1">
    <location>
        <begin position="1017"/>
        <end position="1030"/>
    </location>
</feature>
<feature type="domain" description="RelA/SpoT" evidence="2">
    <location>
        <begin position="1293"/>
        <end position="1386"/>
    </location>
</feature>
<dbReference type="STRING" id="946078.GA0070622_5746"/>
<feature type="compositionally biased region" description="Low complexity" evidence="1">
    <location>
        <begin position="486"/>
        <end position="502"/>
    </location>
</feature>
<dbReference type="InterPro" id="IPR007685">
    <property type="entry name" value="RelA_SpoT"/>
</dbReference>
<feature type="compositionally biased region" description="Pro residues" evidence="1">
    <location>
        <begin position="556"/>
        <end position="566"/>
    </location>
</feature>
<dbReference type="Gene3D" id="3.30.460.10">
    <property type="entry name" value="Beta Polymerase, domain 2"/>
    <property type="match status" value="1"/>
</dbReference>
<proteinExistence type="predicted"/>
<dbReference type="InterPro" id="IPR057746">
    <property type="entry name" value="CpnT-like_N"/>
</dbReference>
<reference evidence="6" key="1">
    <citation type="submission" date="2016-06" db="EMBL/GenBank/DDBJ databases">
        <authorList>
            <person name="Varghese N."/>
            <person name="Submissions Spin"/>
        </authorList>
    </citation>
    <scope>NUCLEOTIDE SEQUENCE [LARGE SCALE GENOMIC DNA]</scope>
    <source>
        <strain evidence="6">DSM 45794</strain>
    </source>
</reference>
<accession>A0A1A9BHT5</accession>
<feature type="region of interest" description="Disordered" evidence="1">
    <location>
        <begin position="969"/>
        <end position="1040"/>
    </location>
</feature>
<organism evidence="5 6">
    <name type="scientific">Micromonospora sediminicola</name>
    <dbReference type="NCBI Taxonomy" id="946078"/>
    <lineage>
        <taxon>Bacteria</taxon>
        <taxon>Bacillati</taxon>
        <taxon>Actinomycetota</taxon>
        <taxon>Actinomycetes</taxon>
        <taxon>Micromonosporales</taxon>
        <taxon>Micromonosporaceae</taxon>
        <taxon>Micromonospora</taxon>
    </lineage>
</organism>
<sequence>MSMLPSPIPHPLDYCPWDLPGWIYEALDWVVGVEWPEGDERAVWDLADQWYGVAGVLAGPRDDATTAAGEVKSGYGGVGLVAQAFDTAWHRVAGGEDAPLHVLVSATDEMGRLVDSCGCDIEGAKLEAWIELGILVVELLSLAVVTVLTAGAASPAAGAAITATRMAVQQIFRRLVADLARKAVREGLKEAGERAAKEVAKSGAKGLARRAALGGLVEAGQEASTSLATQAYQNSTGRRDGLDLADVGTSGLGGFAGGAAAPLAGLGRHASGRFAEIGERFGREMAGESLAETAAGLATGHGPSLEDLARAAASGATGSATGQADTALHHRLDAKLGGFTAPPVGFDVPPPPDPVGLVPSQRTPEPSPSGWGGDQAVSHQRTNPEAVTPPLADAAPSRALTVADAEAVVSAEPAGPPPDMTARPPSHPADHASPSVPTSDSARPAVATSPTLSSVAVEVPAAGSSVTAATELRTGPPPAAVDVSGPSPAAPVHAAAAPTTLSPLPPPPPAADAAHPAAPSALDRPGPGVGGAHPGSLPAPPVHPQVGPHPATPGAWPDPRPVPNPRFPLLESLAPPRPTADSPMPGPGPFDAHPPHRETPQQRAARVAADREGLDRRRYQGYLQSQRTLHEENRRHAQIKELRDLAEQHYEAARWLLARGHELRLAGQHHLADQHVREGRLRERLHYRAVDEAEAVRAGQRLPERVMVEDDLDFYRINDDVADLALGAVETPDHSALTGNRHPPSVDQSRPYGIRGGLRPPLALHQTDLERQMPRNPDGSVVRTADPRRGGWFRLANDGGPSADATRGINCLDCTLSFYDTWMHARPRVAAPRTFDGYLAGDVRRPVGGEVDGPLRVEETTGGRFQNLTAPGRPGVTGAARRTLVEGGYRDLHAQLAAGGHGSYAFLITSFEGGGSHAWVALNQNGTVLYLDPQTGAVADQPLYRHGGTPFAGNVVGVDALVLGPDGRPMPLAGRPPGTFNVLPEPSPRPAPPRPPDPPPSDGGNPPDFNRVHLLGESTTFHRSTDTSPPGSAPPVEPDPADIRRAHREAHAARFAAGIYVRDALATSGSLDDAFAVGVTPLELAQHADGPTLRRLVPGLEESAAADLKRLFADPRVQRMLDQSWEAPPRREELLAETLVRQLAERPDLVRMMLATPTLANSLTARPVTLHHLASHQKAIDVLDDVLHEIRGRGAEAVSAAPTPPIEPTPLTPAQISVSERFEAERPVALQPGFDRARSVDSRYQKQYLDQLYRAASIAQGELDSLGRELAERSANGAEYKPRPGPKDRVRAEDKIARSGGNAARLRDLAAGRVSYQTLNDLYAGLASLGTDPRVQIADFEDRFRKPQDSGYRDIQFSLRTSTGHIAEFRLHLAAMDDVAEWEHSLFEVWRDLEAVSGSERRTLSVEEAAIRKGIAQRQREHFWAALQSSMSGGQR</sequence>
<feature type="region of interest" description="Disordered" evidence="1">
    <location>
        <begin position="342"/>
        <end position="451"/>
    </location>
</feature>
<feature type="domain" description="Tox-PL" evidence="3">
    <location>
        <begin position="810"/>
        <end position="936"/>
    </location>
</feature>
<feature type="domain" description="Outer membrane channel protein CpnT-like N-terminal" evidence="4">
    <location>
        <begin position="8"/>
        <end position="166"/>
    </location>
</feature>
<dbReference type="EMBL" id="FLRH01000004">
    <property type="protein sequence ID" value="SBT68636.1"/>
    <property type="molecule type" value="Genomic_DNA"/>
</dbReference>
<feature type="region of interest" description="Disordered" evidence="1">
    <location>
        <begin position="467"/>
        <end position="615"/>
    </location>
</feature>
<dbReference type="OrthoDB" id="4554584at2"/>
<dbReference type="Pfam" id="PF15644">
    <property type="entry name" value="Gln_amidase"/>
    <property type="match status" value="1"/>
</dbReference>
<feature type="compositionally biased region" description="Pro residues" evidence="1">
    <location>
        <begin position="985"/>
        <end position="1001"/>
    </location>
</feature>
<feature type="compositionally biased region" description="Low complexity" evidence="1">
    <location>
        <begin position="511"/>
        <end position="523"/>
    </location>
</feature>
<evidence type="ECO:0000313" key="6">
    <source>
        <dbReference type="Proteomes" id="UP000199558"/>
    </source>
</evidence>
<evidence type="ECO:0000313" key="5">
    <source>
        <dbReference type="EMBL" id="SBT68636.1"/>
    </source>
</evidence>
<dbReference type="Proteomes" id="UP000199558">
    <property type="component" value="Unassembled WGS sequence"/>
</dbReference>
<evidence type="ECO:0008006" key="7">
    <source>
        <dbReference type="Google" id="ProtNLM"/>
    </source>
</evidence>
<name>A0A1A9BHT5_9ACTN</name>
<dbReference type="SUPFAM" id="SSF81301">
    <property type="entry name" value="Nucleotidyltransferase"/>
    <property type="match status" value="1"/>
</dbReference>
<dbReference type="InterPro" id="IPR043519">
    <property type="entry name" value="NT_sf"/>
</dbReference>
<evidence type="ECO:0000259" key="3">
    <source>
        <dbReference type="Pfam" id="PF15644"/>
    </source>
</evidence>
<dbReference type="Pfam" id="PF25547">
    <property type="entry name" value="WXG100_2"/>
    <property type="match status" value="1"/>
</dbReference>
<dbReference type="InterPro" id="IPR028908">
    <property type="entry name" value="Tox-PL_dom"/>
</dbReference>